<dbReference type="SUPFAM" id="SSF54928">
    <property type="entry name" value="RNA-binding domain, RBD"/>
    <property type="match status" value="2"/>
</dbReference>
<feature type="compositionally biased region" description="Acidic residues" evidence="2">
    <location>
        <begin position="417"/>
        <end position="434"/>
    </location>
</feature>
<reference evidence="4" key="1">
    <citation type="submission" date="2016-07" db="EMBL/GenBank/DDBJ databases">
        <title>De novo transcriptome assembly of four accessions of the metal hyperaccumulator plant Noccaea caerulescens.</title>
        <authorList>
            <person name="Blande D."/>
            <person name="Halimaa P."/>
            <person name="Tervahauta A.I."/>
            <person name="Aarts M.G."/>
            <person name="Karenlampi S.O."/>
        </authorList>
    </citation>
    <scope>NUCLEOTIDE SEQUENCE</scope>
</reference>
<dbReference type="Gene3D" id="3.30.70.330">
    <property type="match status" value="2"/>
</dbReference>
<dbReference type="CDD" id="cd00590">
    <property type="entry name" value="RRM_SF"/>
    <property type="match status" value="1"/>
</dbReference>
<organism evidence="4">
    <name type="scientific">Noccaea caerulescens</name>
    <name type="common">Alpine penny-cress</name>
    <name type="synonym">Thlaspi caerulescens</name>
    <dbReference type="NCBI Taxonomy" id="107243"/>
    <lineage>
        <taxon>Eukaryota</taxon>
        <taxon>Viridiplantae</taxon>
        <taxon>Streptophyta</taxon>
        <taxon>Embryophyta</taxon>
        <taxon>Tracheophyta</taxon>
        <taxon>Spermatophyta</taxon>
        <taxon>Magnoliopsida</taxon>
        <taxon>eudicotyledons</taxon>
        <taxon>Gunneridae</taxon>
        <taxon>Pentapetalae</taxon>
        <taxon>rosids</taxon>
        <taxon>malvids</taxon>
        <taxon>Brassicales</taxon>
        <taxon>Brassicaceae</taxon>
        <taxon>Coluteocarpeae</taxon>
        <taxon>Noccaea</taxon>
    </lineage>
</organism>
<proteinExistence type="predicted"/>
<accession>A0A1J3D722</accession>
<dbReference type="InterPro" id="IPR035979">
    <property type="entry name" value="RBD_domain_sf"/>
</dbReference>
<gene>
    <name evidence="4" type="ORF">GA_TR15876_c0_g1_i1_g.49489</name>
</gene>
<dbReference type="AlphaFoldDB" id="A0A1J3D722"/>
<name>A0A1J3D722_NOCCA</name>
<sequence length="507" mass="57212">MSSSFVFKQWSSKHDFVMAKNSPTSLKRDFDDADNPGALQNKKTKVAYVSDDWSSSSSDDGIEILIDPLKLIASNFPEDVKEEELMEFFEGTPLQVTKISEGTPIKTHCLATFGSKAEVTKAMKAKGQQFTRTQKTIDVTHQGNDYEIVYVTGFDKKVHLEDMKDILRSMYQSHGNVENVFLPADPNTGSSLGFGFILFSTFNDQYYPIQMDGSKICMRKARLKKIFQTEIESSDGMVAFEENEKTRLKKTLLPYKIQATILGLTEVKFSWTKVRSDLIPPPRDQEDHECWTIPLINAYKAVMKLKGKDKDIQEITSSYLEEVVDQAALASGKGITKVKYVVPVMEAGYVEKMVIHHRPRSSSIEEHEEFEKKIIDLLGVDNGAPLMVVVEVFLEHNRDINDTESSDESGDTQSSDESGDDDDESGGDKDDESGDDKAVYFPSEIESYQRTFENLPFHCLFLTGHGVYDGIDYWQLQESAGSDIGENGFVKYARHMCLIKQVVELRV</sequence>
<dbReference type="Gene3D" id="3.90.70.10">
    <property type="entry name" value="Cysteine proteinases"/>
    <property type="match status" value="1"/>
</dbReference>
<dbReference type="SUPFAM" id="SSF54001">
    <property type="entry name" value="Cysteine proteinases"/>
    <property type="match status" value="1"/>
</dbReference>
<dbReference type="PROSITE" id="PS50102">
    <property type="entry name" value="RRM"/>
    <property type="match status" value="1"/>
</dbReference>
<dbReference type="InterPro" id="IPR012677">
    <property type="entry name" value="Nucleotide-bd_a/b_plait_sf"/>
</dbReference>
<protein>
    <submittedName>
        <fullName evidence="4">Nucleolin 1</fullName>
    </submittedName>
</protein>
<feature type="region of interest" description="Disordered" evidence="2">
    <location>
        <begin position="399"/>
        <end position="437"/>
    </location>
</feature>
<keyword evidence="1" id="KW-0694">RNA-binding</keyword>
<dbReference type="InterPro" id="IPR038765">
    <property type="entry name" value="Papain-like_cys_pep_sf"/>
</dbReference>
<evidence type="ECO:0000256" key="1">
    <source>
        <dbReference type="PROSITE-ProRule" id="PRU00176"/>
    </source>
</evidence>
<dbReference type="EMBL" id="GEVI01016471">
    <property type="protein sequence ID" value="JAU15849.1"/>
    <property type="molecule type" value="Transcribed_RNA"/>
</dbReference>
<evidence type="ECO:0000259" key="3">
    <source>
        <dbReference type="PROSITE" id="PS50102"/>
    </source>
</evidence>
<dbReference type="SMART" id="SM00360">
    <property type="entry name" value="RRM"/>
    <property type="match status" value="2"/>
</dbReference>
<evidence type="ECO:0000313" key="4">
    <source>
        <dbReference type="EMBL" id="JAU15849.1"/>
    </source>
</evidence>
<evidence type="ECO:0000256" key="2">
    <source>
        <dbReference type="SAM" id="MobiDB-lite"/>
    </source>
</evidence>
<dbReference type="InterPro" id="IPR000504">
    <property type="entry name" value="RRM_dom"/>
</dbReference>
<dbReference type="Pfam" id="PF00076">
    <property type="entry name" value="RRM_1"/>
    <property type="match status" value="1"/>
</dbReference>
<feature type="domain" description="RRM" evidence="3">
    <location>
        <begin position="147"/>
        <end position="228"/>
    </location>
</feature>
<dbReference type="GO" id="GO:0003723">
    <property type="term" value="F:RNA binding"/>
    <property type="evidence" value="ECO:0007669"/>
    <property type="project" value="UniProtKB-UniRule"/>
</dbReference>